<accession>A0A162N5B3</accession>
<evidence type="ECO:0000313" key="1">
    <source>
        <dbReference type="EMBL" id="OAD65934.1"/>
    </source>
</evidence>
<dbReference type="OrthoDB" id="2289822at2759"/>
<dbReference type="InParanoid" id="A0A162N5B3"/>
<dbReference type="Proteomes" id="UP000077315">
    <property type="component" value="Unassembled WGS sequence"/>
</dbReference>
<reference evidence="2" key="1">
    <citation type="submission" date="2015-06" db="EMBL/GenBank/DDBJ databases">
        <title>Expansion of signal transduction pathways in fungi by whole-genome duplication.</title>
        <authorList>
            <consortium name="DOE Joint Genome Institute"/>
            <person name="Corrochano L.M."/>
            <person name="Kuo A."/>
            <person name="Marcet-Houben M."/>
            <person name="Polaino S."/>
            <person name="Salamov A."/>
            <person name="Villalobos J.M."/>
            <person name="Alvarez M.I."/>
            <person name="Avalos J."/>
            <person name="Benito E.P."/>
            <person name="Benoit I."/>
            <person name="Burger G."/>
            <person name="Camino L.P."/>
            <person name="Canovas D."/>
            <person name="Cerda-Olmedo E."/>
            <person name="Cheng J.-F."/>
            <person name="Dominguez A."/>
            <person name="Elias M."/>
            <person name="Eslava A.P."/>
            <person name="Glaser F."/>
            <person name="Grimwood J."/>
            <person name="Gutierrez G."/>
            <person name="Heitman J."/>
            <person name="Henrissat B."/>
            <person name="Iturriaga E.A."/>
            <person name="Lang B.F."/>
            <person name="Lavin J.L."/>
            <person name="Lee S."/>
            <person name="Li W."/>
            <person name="Lindquist E."/>
            <person name="Lopez-Garcia S."/>
            <person name="Luque E.M."/>
            <person name="Marcos A.T."/>
            <person name="Martin J."/>
            <person name="McCluskey K."/>
            <person name="Medina H.R."/>
            <person name="Miralles-Duran A."/>
            <person name="Miyazaki A."/>
            <person name="Munoz-Torres E."/>
            <person name="Oguiza J.A."/>
            <person name="Ohm R."/>
            <person name="Olmedo M."/>
            <person name="Orejas M."/>
            <person name="Ortiz-Castellanos L."/>
            <person name="Pisabarro A.G."/>
            <person name="Rodriguez-Romero J."/>
            <person name="Ruiz-Herrera J."/>
            <person name="Ruiz-Vazquez R."/>
            <person name="Sanz C."/>
            <person name="Schackwitz W."/>
            <person name="Schmutz J."/>
            <person name="Shahriari M."/>
            <person name="Shelest E."/>
            <person name="Silva-Franco F."/>
            <person name="Soanes D."/>
            <person name="Syed K."/>
            <person name="Tagua V.G."/>
            <person name="Talbot N.J."/>
            <person name="Thon M."/>
            <person name="De vries R.P."/>
            <person name="Wiebenga A."/>
            <person name="Yadav J.S."/>
            <person name="Braun E.L."/>
            <person name="Baker S."/>
            <person name="Garre V."/>
            <person name="Horwitz B."/>
            <person name="Torres-Martinez S."/>
            <person name="Idnurm A."/>
            <person name="Herrera-Estrella A."/>
            <person name="Gabaldon T."/>
            <person name="Grigoriev I.V."/>
        </authorList>
    </citation>
    <scope>NUCLEOTIDE SEQUENCE [LARGE SCALE GENOMIC DNA]</scope>
    <source>
        <strain evidence="2">NRRL 1555(-)</strain>
    </source>
</reference>
<dbReference type="STRING" id="763407.A0A162N5B3"/>
<sequence length="419" mass="47977">MATSNNRSRQSFIEGDAEYGIKKPTPFGILSSFTGTCFFGLNELHLWGQNISKHLWAIVTDNRQKKSDISNPLFLRKPYRVTLGKKLLLAQALSNHHSKDGSFLNMATSASYGRAVDYIDFLMFVVPTLLVEALELQTEDLKIKLKNEKKRKGKGKAAKATILNQSNEIDPEEQSIGTEIETVISCMDRTAEALALLSLVCQLSEKLYISTEDVSAIEHHVNIWHAFLQELVGGKCFTINQHYLLHLSKYITEMGPLKEYSARALERTIDLCKENIKSRSKPGENAVSFMHNNFASAKQKWHYELNKRDETHEADCTNISSDELDMMLDAKNIPFDKMLLNFCVCENIPFDSKVPIVNRVEYTVAGNHQTTYIDVNMDLCLKMMFYVNIKRHEFADVFMLLYFDTNKHKLMSTWIYVKK</sequence>
<dbReference type="RefSeq" id="XP_018283974.1">
    <property type="nucleotide sequence ID" value="XM_018437543.1"/>
</dbReference>
<dbReference type="VEuPathDB" id="FungiDB:PHYBLDRAFT_175673"/>
<organism evidence="1 2">
    <name type="scientific">Phycomyces blakesleeanus (strain ATCC 8743b / DSM 1359 / FGSC 10004 / NBRC 33097 / NRRL 1555)</name>
    <dbReference type="NCBI Taxonomy" id="763407"/>
    <lineage>
        <taxon>Eukaryota</taxon>
        <taxon>Fungi</taxon>
        <taxon>Fungi incertae sedis</taxon>
        <taxon>Mucoromycota</taxon>
        <taxon>Mucoromycotina</taxon>
        <taxon>Mucoromycetes</taxon>
        <taxon>Mucorales</taxon>
        <taxon>Phycomycetaceae</taxon>
        <taxon>Phycomyces</taxon>
    </lineage>
</organism>
<dbReference type="EMBL" id="KV441007">
    <property type="protein sequence ID" value="OAD65934.1"/>
    <property type="molecule type" value="Genomic_DNA"/>
</dbReference>
<proteinExistence type="predicted"/>
<keyword evidence="2" id="KW-1185">Reference proteome</keyword>
<name>A0A162N5B3_PHYB8</name>
<protein>
    <submittedName>
        <fullName evidence="1">Uncharacterized protein</fullName>
    </submittedName>
</protein>
<gene>
    <name evidence="1" type="ORF">PHYBLDRAFT_175673</name>
</gene>
<dbReference type="AlphaFoldDB" id="A0A162N5B3"/>
<dbReference type="GeneID" id="28998449"/>
<evidence type="ECO:0000313" key="2">
    <source>
        <dbReference type="Proteomes" id="UP000077315"/>
    </source>
</evidence>